<feature type="compositionally biased region" description="Basic and acidic residues" evidence="15">
    <location>
        <begin position="932"/>
        <end position="945"/>
    </location>
</feature>
<dbReference type="InterPro" id="IPR000719">
    <property type="entry name" value="Prot_kinase_dom"/>
</dbReference>
<dbReference type="EC" id="2.7.11.1" evidence="3"/>
<dbReference type="GO" id="GO:0046872">
    <property type="term" value="F:metal ion binding"/>
    <property type="evidence" value="ECO:0007669"/>
    <property type="project" value="UniProtKB-KW"/>
</dbReference>
<dbReference type="GO" id="GO:0035329">
    <property type="term" value="P:hippo signaling"/>
    <property type="evidence" value="ECO:0007669"/>
    <property type="project" value="TreeGrafter"/>
</dbReference>
<keyword evidence="18" id="KW-1185">Reference proteome</keyword>
<keyword evidence="8 14" id="KW-0547">Nucleotide-binding</keyword>
<evidence type="ECO:0000259" key="16">
    <source>
        <dbReference type="PROSITE" id="PS50011"/>
    </source>
</evidence>
<feature type="compositionally biased region" description="Low complexity" evidence="15">
    <location>
        <begin position="488"/>
        <end position="515"/>
    </location>
</feature>
<feature type="compositionally biased region" description="Polar residues" evidence="15">
    <location>
        <begin position="457"/>
        <end position="470"/>
    </location>
</feature>
<dbReference type="InterPro" id="IPR011009">
    <property type="entry name" value="Kinase-like_dom_sf"/>
</dbReference>
<feature type="binding site" evidence="14">
    <location>
        <position position="1048"/>
    </location>
    <ligand>
        <name>ATP</name>
        <dbReference type="ChEBI" id="CHEBI:30616"/>
    </ligand>
</feature>
<feature type="region of interest" description="Disordered" evidence="15">
    <location>
        <begin position="298"/>
        <end position="339"/>
    </location>
</feature>
<dbReference type="PROSITE" id="PS50011">
    <property type="entry name" value="PROTEIN_KINASE_DOM"/>
    <property type="match status" value="1"/>
</dbReference>
<evidence type="ECO:0000256" key="3">
    <source>
        <dbReference type="ARBA" id="ARBA00012513"/>
    </source>
</evidence>
<dbReference type="PANTHER" id="PTHR24356">
    <property type="entry name" value="SERINE/THREONINE-PROTEIN KINASE"/>
    <property type="match status" value="1"/>
</dbReference>
<dbReference type="SUPFAM" id="SSF56112">
    <property type="entry name" value="Protein kinase-like (PK-like)"/>
    <property type="match status" value="1"/>
</dbReference>
<dbReference type="PANTHER" id="PTHR24356:SF418">
    <property type="entry name" value="SERINE_THREONINE-PROTEIN KINASE WARTS"/>
    <property type="match status" value="1"/>
</dbReference>
<evidence type="ECO:0000256" key="8">
    <source>
        <dbReference type="ARBA" id="ARBA00022741"/>
    </source>
</evidence>
<dbReference type="FunFam" id="3.30.200.20:FF:000391">
    <property type="entry name" value="Large tumor suppressor kinase 1"/>
    <property type="match status" value="1"/>
</dbReference>
<evidence type="ECO:0000313" key="17">
    <source>
        <dbReference type="EMBL" id="GIY10043.1"/>
    </source>
</evidence>
<evidence type="ECO:0000256" key="9">
    <source>
        <dbReference type="ARBA" id="ARBA00022777"/>
    </source>
</evidence>
<comment type="catalytic activity">
    <reaction evidence="12">
        <text>L-threonyl-[protein] + ATP = O-phospho-L-threonyl-[protein] + ADP + H(+)</text>
        <dbReference type="Rhea" id="RHEA:46608"/>
        <dbReference type="Rhea" id="RHEA-COMP:11060"/>
        <dbReference type="Rhea" id="RHEA-COMP:11605"/>
        <dbReference type="ChEBI" id="CHEBI:15378"/>
        <dbReference type="ChEBI" id="CHEBI:30013"/>
        <dbReference type="ChEBI" id="CHEBI:30616"/>
        <dbReference type="ChEBI" id="CHEBI:61977"/>
        <dbReference type="ChEBI" id="CHEBI:456216"/>
        <dbReference type="EC" id="2.7.11.1"/>
    </reaction>
</comment>
<dbReference type="GO" id="GO:0005524">
    <property type="term" value="F:ATP binding"/>
    <property type="evidence" value="ECO:0007669"/>
    <property type="project" value="UniProtKB-UniRule"/>
</dbReference>
<dbReference type="Gene3D" id="3.30.200.20">
    <property type="entry name" value="Phosphorylase Kinase, domain 1"/>
    <property type="match status" value="1"/>
</dbReference>
<evidence type="ECO:0000256" key="2">
    <source>
        <dbReference type="ARBA" id="ARBA00004496"/>
    </source>
</evidence>
<evidence type="ECO:0000256" key="12">
    <source>
        <dbReference type="ARBA" id="ARBA00047899"/>
    </source>
</evidence>
<evidence type="ECO:0000256" key="11">
    <source>
        <dbReference type="ARBA" id="ARBA00022842"/>
    </source>
</evidence>
<feature type="compositionally biased region" description="Pro residues" evidence="15">
    <location>
        <begin position="304"/>
        <end position="333"/>
    </location>
</feature>
<keyword evidence="7" id="KW-0479">Metal-binding</keyword>
<keyword evidence="4" id="KW-0963">Cytoplasm</keyword>
<feature type="region of interest" description="Disordered" evidence="15">
    <location>
        <begin position="84"/>
        <end position="158"/>
    </location>
</feature>
<dbReference type="PROSITE" id="PS00108">
    <property type="entry name" value="PROTEIN_KINASE_ST"/>
    <property type="match status" value="1"/>
</dbReference>
<dbReference type="GO" id="GO:0046620">
    <property type="term" value="P:regulation of organ growth"/>
    <property type="evidence" value="ECO:0007669"/>
    <property type="project" value="TreeGrafter"/>
</dbReference>
<evidence type="ECO:0000256" key="14">
    <source>
        <dbReference type="PROSITE-ProRule" id="PRU10141"/>
    </source>
</evidence>
<dbReference type="PROSITE" id="PS00107">
    <property type="entry name" value="PROTEIN_KINASE_ATP"/>
    <property type="match status" value="1"/>
</dbReference>
<evidence type="ECO:0000256" key="1">
    <source>
        <dbReference type="ARBA" id="ARBA00001946"/>
    </source>
</evidence>
<feature type="compositionally biased region" description="Basic and acidic residues" evidence="15">
    <location>
        <begin position="106"/>
        <end position="121"/>
    </location>
</feature>
<feature type="domain" description="Protein kinase" evidence="16">
    <location>
        <begin position="1019"/>
        <end position="1291"/>
    </location>
</feature>
<dbReference type="InterPro" id="IPR049761">
    <property type="entry name" value="LATS1-like_MobB"/>
</dbReference>
<evidence type="ECO:0000256" key="5">
    <source>
        <dbReference type="ARBA" id="ARBA00022527"/>
    </source>
</evidence>
<gene>
    <name evidence="17" type="primary">Lats1</name>
    <name evidence="17" type="ORF">CDAR_33501</name>
</gene>
<evidence type="ECO:0000256" key="15">
    <source>
        <dbReference type="SAM" id="MobiDB-lite"/>
    </source>
</evidence>
<dbReference type="Gene3D" id="1.10.510.10">
    <property type="entry name" value="Transferase(Phosphotransferase) domain 1"/>
    <property type="match status" value="2"/>
</dbReference>
<evidence type="ECO:0000256" key="13">
    <source>
        <dbReference type="ARBA" id="ARBA00048679"/>
    </source>
</evidence>
<comment type="catalytic activity">
    <reaction evidence="13">
        <text>L-seryl-[protein] + ATP = O-phospho-L-seryl-[protein] + ADP + H(+)</text>
        <dbReference type="Rhea" id="RHEA:17989"/>
        <dbReference type="Rhea" id="RHEA-COMP:9863"/>
        <dbReference type="Rhea" id="RHEA-COMP:11604"/>
        <dbReference type="ChEBI" id="CHEBI:15378"/>
        <dbReference type="ChEBI" id="CHEBI:29999"/>
        <dbReference type="ChEBI" id="CHEBI:30616"/>
        <dbReference type="ChEBI" id="CHEBI:83421"/>
        <dbReference type="ChEBI" id="CHEBI:456216"/>
        <dbReference type="EC" id="2.7.11.1"/>
    </reaction>
</comment>
<evidence type="ECO:0000313" key="18">
    <source>
        <dbReference type="Proteomes" id="UP001054837"/>
    </source>
</evidence>
<dbReference type="CDD" id="cd21778">
    <property type="entry name" value="MobB_LATS1"/>
    <property type="match status" value="1"/>
</dbReference>
<keyword evidence="9" id="KW-0418">Kinase</keyword>
<organism evidence="17 18">
    <name type="scientific">Caerostris darwini</name>
    <dbReference type="NCBI Taxonomy" id="1538125"/>
    <lineage>
        <taxon>Eukaryota</taxon>
        <taxon>Metazoa</taxon>
        <taxon>Ecdysozoa</taxon>
        <taxon>Arthropoda</taxon>
        <taxon>Chelicerata</taxon>
        <taxon>Arachnida</taxon>
        <taxon>Araneae</taxon>
        <taxon>Araneomorphae</taxon>
        <taxon>Entelegynae</taxon>
        <taxon>Araneoidea</taxon>
        <taxon>Araneidae</taxon>
        <taxon>Caerostris</taxon>
    </lineage>
</organism>
<keyword evidence="6" id="KW-0808">Transferase</keyword>
<dbReference type="GO" id="GO:0000082">
    <property type="term" value="P:G1/S transition of mitotic cell cycle"/>
    <property type="evidence" value="ECO:0007669"/>
    <property type="project" value="TreeGrafter"/>
</dbReference>
<dbReference type="InterPro" id="IPR017441">
    <property type="entry name" value="Protein_kinase_ATP_BS"/>
</dbReference>
<dbReference type="GO" id="GO:0043065">
    <property type="term" value="P:positive regulation of apoptotic process"/>
    <property type="evidence" value="ECO:0007669"/>
    <property type="project" value="TreeGrafter"/>
</dbReference>
<evidence type="ECO:0000256" key="4">
    <source>
        <dbReference type="ARBA" id="ARBA00022490"/>
    </source>
</evidence>
<feature type="compositionally biased region" description="Polar residues" evidence="15">
    <location>
        <begin position="416"/>
        <end position="426"/>
    </location>
</feature>
<keyword evidence="10 14" id="KW-0067">ATP-binding</keyword>
<dbReference type="GO" id="GO:0004674">
    <property type="term" value="F:protein serine/threonine kinase activity"/>
    <property type="evidence" value="ECO:0007669"/>
    <property type="project" value="UniProtKB-KW"/>
</dbReference>
<dbReference type="GO" id="GO:0071944">
    <property type="term" value="C:cell periphery"/>
    <property type="evidence" value="ECO:0007669"/>
    <property type="project" value="UniProtKB-ARBA"/>
</dbReference>
<dbReference type="Proteomes" id="UP001054837">
    <property type="component" value="Unassembled WGS sequence"/>
</dbReference>
<feature type="region of interest" description="Disordered" evidence="15">
    <location>
        <begin position="860"/>
        <end position="945"/>
    </location>
</feature>
<proteinExistence type="predicted"/>
<feature type="compositionally biased region" description="Low complexity" evidence="15">
    <location>
        <begin position="871"/>
        <end position="911"/>
    </location>
</feature>
<keyword evidence="5" id="KW-0723">Serine/threonine-protein kinase</keyword>
<dbReference type="Pfam" id="PF00069">
    <property type="entry name" value="Pkinase"/>
    <property type="match status" value="2"/>
</dbReference>
<feature type="region of interest" description="Disordered" evidence="15">
    <location>
        <begin position="373"/>
        <end position="392"/>
    </location>
</feature>
<accession>A0AAV4QJ14</accession>
<comment type="caution">
    <text evidence="17">The sequence shown here is derived from an EMBL/GenBank/DDBJ whole genome shotgun (WGS) entry which is preliminary data.</text>
</comment>
<dbReference type="GO" id="GO:1900181">
    <property type="term" value="P:negative regulation of protein localization to nucleus"/>
    <property type="evidence" value="ECO:0007669"/>
    <property type="project" value="UniProtKB-ARBA"/>
</dbReference>
<dbReference type="InterPro" id="IPR008271">
    <property type="entry name" value="Ser/Thr_kinase_AS"/>
</dbReference>
<name>A0AAV4QJ14_9ARAC</name>
<keyword evidence="11" id="KW-0460">Magnesium</keyword>
<dbReference type="InterPro" id="IPR050236">
    <property type="entry name" value="Ser_Thr_kinase_AGC"/>
</dbReference>
<evidence type="ECO:0000256" key="6">
    <source>
        <dbReference type="ARBA" id="ARBA00022679"/>
    </source>
</evidence>
<evidence type="ECO:0000256" key="7">
    <source>
        <dbReference type="ARBA" id="ARBA00022723"/>
    </source>
</evidence>
<feature type="compositionally biased region" description="Low complexity" evidence="15">
    <location>
        <begin position="140"/>
        <end position="158"/>
    </location>
</feature>
<reference evidence="17 18" key="1">
    <citation type="submission" date="2021-06" db="EMBL/GenBank/DDBJ databases">
        <title>Caerostris darwini draft genome.</title>
        <authorList>
            <person name="Kono N."/>
            <person name="Arakawa K."/>
        </authorList>
    </citation>
    <scope>NUCLEOTIDE SEQUENCE [LARGE SCALE GENOMIC DNA]</scope>
</reference>
<feature type="compositionally biased region" description="Low complexity" evidence="15">
    <location>
        <begin position="441"/>
        <end position="456"/>
    </location>
</feature>
<dbReference type="GO" id="GO:0005737">
    <property type="term" value="C:cytoplasm"/>
    <property type="evidence" value="ECO:0007669"/>
    <property type="project" value="UniProtKB-SubCell"/>
</dbReference>
<feature type="region of interest" description="Disordered" evidence="15">
    <location>
        <begin position="416"/>
        <end position="515"/>
    </location>
</feature>
<dbReference type="SMART" id="SM00220">
    <property type="entry name" value="S_TKc"/>
    <property type="match status" value="1"/>
</dbReference>
<protein>
    <recommendedName>
        <fullName evidence="3">non-specific serine/threonine protein kinase</fullName>
        <ecNumber evidence="3">2.7.11.1</ecNumber>
    </recommendedName>
</protein>
<evidence type="ECO:0000256" key="10">
    <source>
        <dbReference type="ARBA" id="ARBA00022840"/>
    </source>
</evidence>
<dbReference type="EMBL" id="BPLQ01004702">
    <property type="protein sequence ID" value="GIY10043.1"/>
    <property type="molecule type" value="Genomic_DNA"/>
</dbReference>
<comment type="cofactor">
    <cofactor evidence="1">
        <name>Mg(2+)</name>
        <dbReference type="ChEBI" id="CHEBI:18420"/>
    </cofactor>
</comment>
<comment type="subcellular location">
    <subcellularLocation>
        <location evidence="2">Cytoplasm</location>
    </subcellularLocation>
</comment>
<sequence length="1291" mass="141564">MLNQDENRNKPKFLVLNQNGTINGAHHTYLDNGMPPMIRDNTPHVRRDVGTPVSCTRVTTELGVSVASAVYSVATTSVKRAESLHRKGECTNGAAPPGPPNGSVKSSRDGYREKALEEIRNSLKPYATSDPHGEGIYEFSSASSSASESSGASQANNWNSNGLNQNLNVQQAYKHLIAVGHSEESAAYVLKLTSEEHMKDYEEPKTDPINGVSKIGISNAFKYKPQPKVLDLQDSSSSSEYSVINSVRAPEMTRHDSSNICITGLRHKILPDPPKLIYGSSLANCEVSSNYRINAANDYSSNDVPPPLPPPRGTVCPPPTPPRSTPPLPPPPINSTVSELSHTVTNGAGAHKQPYMRRMSPVPTSSWQALNYTSSASSTPQRGTSPITSNRSPMVVVNNSQIHHQLAHQLQNLTVNSNGSTVSSGRSDGPYHAGGSQNGKSWYSSSPQPSYASSSSGRHSPTPTISSSEYSIPPVFKIKRTPPPAYTPPSSYSSSPQPSPQHRAPSPGGGVVSSVTSVLSRPAALQAWSSRQAKSQSPIIMQSVKSTQVQKPVLQTAVAPTSPPPSCTVSSGFATSCQQPPSTNPPPPYPIHKVTSAVSINSTVPSQDANSLFSSNCVSSAVRTIESSIPPPLYPRNQNKSHVSTMNHVADPPYYPVVSSVTQPSIPPSPTPPPYNNPMWQVLSCSSQNITNQPPPYLAANQASELEPPVTESLQPLYSPLENQQDKWSEQCGNLSPEVSPVDNCPLSNVPTTDPPSYASSMAALTAQRVAAARMTKLNNNVPTLVNNGPSSCTFKNGPLMAPSCIDPVLSSTKATSNLVNTVDSICTSQITALPGSYVNINDMPEDAFSFFDNHHTTVHRKPSPVAMDTASSASRSESPVSRAVNQSPVSFMSTTSTSSPSTRSDSTQESGNKLLHHKVTHQSPPPPRKILSKEKEKERRESKVRNYSPAAFKFFMEQHVENLLKSHHERQHRRQQLESEMARAGLDKDAQCEIRKMLHQKESNYIRLKRAKMNKSMFQKIRTIGIGAFGEVALVRKVDTSQLYAMKTLRKSDVLKRNQVAHVKAERDILAEADNEWVVKLYYSFQDDDNLYFVMDFIQGGDLMSLLIKLGVFSEELARFYIAELVLAVESVHKMGFIHRDIKPDNILIDRDGHIKLTDFGLCTGFRWTHNSKYYQRNGEHGRQDSMDLDDKWSNECHCKSIANLKPLERRRRREHQRCLAHSLVGTPNYIAPEVLLKTGYTQLCDWWSVGVILYEMLIGQPPFYANTPAETQLKVSYYILWSLKVSNVI</sequence>